<keyword evidence="4 6" id="KW-0808">Transferase</keyword>
<feature type="binding site" evidence="6">
    <location>
        <position position="76"/>
    </location>
    <ligand>
        <name>S-adenosyl-L-methionine</name>
        <dbReference type="ChEBI" id="CHEBI:59789"/>
    </ligand>
</feature>
<feature type="binding site" evidence="6">
    <location>
        <begin position="31"/>
        <end position="33"/>
    </location>
    <ligand>
        <name>S-adenosyl-L-methionine</name>
        <dbReference type="ChEBI" id="CHEBI:59789"/>
    </ligand>
</feature>
<dbReference type="InterPro" id="IPR029063">
    <property type="entry name" value="SAM-dependent_MTases_sf"/>
</dbReference>
<dbReference type="Gene3D" id="1.10.150.170">
    <property type="entry name" value="Putative methyltransferase TM0872, insert domain"/>
    <property type="match status" value="1"/>
</dbReference>
<comment type="function">
    <text evidence="6">Specifically methylates the N4 position of cytidine in position 1402 (C1402) of 16S rRNA.</text>
</comment>
<evidence type="ECO:0000256" key="5">
    <source>
        <dbReference type="ARBA" id="ARBA00022691"/>
    </source>
</evidence>
<feature type="binding site" evidence="6">
    <location>
        <position position="104"/>
    </location>
    <ligand>
        <name>S-adenosyl-L-methionine</name>
        <dbReference type="ChEBI" id="CHEBI:59789"/>
    </ligand>
</feature>
<dbReference type="NCBIfam" id="TIGR00006">
    <property type="entry name" value="16S rRNA (cytosine(1402)-N(4))-methyltransferase RsmH"/>
    <property type="match status" value="1"/>
</dbReference>
<dbReference type="InterPro" id="IPR023397">
    <property type="entry name" value="SAM-dep_MeTrfase_MraW_recog"/>
</dbReference>
<dbReference type="SUPFAM" id="SSF81799">
    <property type="entry name" value="Putative methyltransferase TM0872, insert domain"/>
    <property type="match status" value="1"/>
</dbReference>
<dbReference type="PANTHER" id="PTHR11265">
    <property type="entry name" value="S-ADENOSYL-METHYLTRANSFERASE MRAW"/>
    <property type="match status" value="1"/>
</dbReference>
<evidence type="ECO:0000313" key="8">
    <source>
        <dbReference type="EMBL" id="TXL73631.1"/>
    </source>
</evidence>
<dbReference type="HAMAP" id="MF_01007">
    <property type="entry name" value="16SrRNA_methyltr_H"/>
    <property type="match status" value="1"/>
</dbReference>
<feature type="binding site" evidence="6">
    <location>
        <position position="97"/>
    </location>
    <ligand>
        <name>S-adenosyl-L-methionine</name>
        <dbReference type="ChEBI" id="CHEBI:59789"/>
    </ligand>
</feature>
<keyword evidence="9" id="KW-1185">Reference proteome</keyword>
<evidence type="ECO:0000256" key="4">
    <source>
        <dbReference type="ARBA" id="ARBA00022679"/>
    </source>
</evidence>
<name>A0A5C8PJD2_9HYPH</name>
<dbReference type="PIRSF" id="PIRSF004486">
    <property type="entry name" value="MraW"/>
    <property type="match status" value="1"/>
</dbReference>
<evidence type="ECO:0000256" key="6">
    <source>
        <dbReference type="HAMAP-Rule" id="MF_01007"/>
    </source>
</evidence>
<dbReference type="GO" id="GO:0071424">
    <property type="term" value="F:rRNA (cytosine-N4-)-methyltransferase activity"/>
    <property type="evidence" value="ECO:0007669"/>
    <property type="project" value="UniProtKB-UniRule"/>
</dbReference>
<dbReference type="EMBL" id="VDUZ01000024">
    <property type="protein sequence ID" value="TXL73631.1"/>
    <property type="molecule type" value="Genomic_DNA"/>
</dbReference>
<evidence type="ECO:0000256" key="3">
    <source>
        <dbReference type="ARBA" id="ARBA00022603"/>
    </source>
</evidence>
<dbReference type="AlphaFoldDB" id="A0A5C8PJD2"/>
<dbReference type="Proteomes" id="UP000321638">
    <property type="component" value="Unassembled WGS sequence"/>
</dbReference>
<gene>
    <name evidence="6 8" type="primary">rsmH</name>
    <name evidence="8" type="ORF">FHP25_20500</name>
</gene>
<comment type="caution">
    <text evidence="8">The sequence shown here is derived from an EMBL/GenBank/DDBJ whole genome shotgun (WGS) entry which is preliminary data.</text>
</comment>
<evidence type="ECO:0000256" key="7">
    <source>
        <dbReference type="SAM" id="MobiDB-lite"/>
    </source>
</evidence>
<organism evidence="8 9">
    <name type="scientific">Vineibacter terrae</name>
    <dbReference type="NCBI Taxonomy" id="2586908"/>
    <lineage>
        <taxon>Bacteria</taxon>
        <taxon>Pseudomonadati</taxon>
        <taxon>Pseudomonadota</taxon>
        <taxon>Alphaproteobacteria</taxon>
        <taxon>Hyphomicrobiales</taxon>
        <taxon>Vineibacter</taxon>
    </lineage>
</organism>
<keyword evidence="3 6" id="KW-0489">Methyltransferase</keyword>
<evidence type="ECO:0000256" key="2">
    <source>
        <dbReference type="ARBA" id="ARBA00022552"/>
    </source>
</evidence>
<dbReference type="GO" id="GO:0005737">
    <property type="term" value="C:cytoplasm"/>
    <property type="evidence" value="ECO:0007669"/>
    <property type="project" value="UniProtKB-SubCell"/>
</dbReference>
<feature type="binding site" evidence="6">
    <location>
        <position position="49"/>
    </location>
    <ligand>
        <name>S-adenosyl-L-methionine</name>
        <dbReference type="ChEBI" id="CHEBI:59789"/>
    </ligand>
</feature>
<dbReference type="Pfam" id="PF01795">
    <property type="entry name" value="Methyltransf_5"/>
    <property type="match status" value="1"/>
</dbReference>
<keyword evidence="2 6" id="KW-0698">rRNA processing</keyword>
<dbReference type="FunFam" id="1.10.150.170:FF:000003">
    <property type="entry name" value="Ribosomal RNA small subunit methyltransferase H"/>
    <property type="match status" value="1"/>
</dbReference>
<sequence length="319" mass="33809">MPHVPVLCEEVVRLIDPQPGGTYVDGTFGAGGYSRALLDAADCRVVGIDRDPRAVRAAQALQAGLAGRLTVIEGRFGDMVGLLEAQGVAAVDGVALDLGVSSMQIDTAERGFSFRHDGPLDMRMSADGASAADVVNSADEGELADILYDYGEERQSRRIARAIVRARAGKRIERTGELADIVRRALGPAAARDKIDPATRTFQALRIHVNDELGELRRGLAAADTLLAPGGRLAVVSFHSLEDRTVKDFLRARAGEGPRPSRHAPAARRDDDMPGATWRVVTRRPVTPGDAECAANPRARSARLRVGEKLAVAAAGGAA</sequence>
<dbReference type="GO" id="GO:0070475">
    <property type="term" value="P:rRNA base methylation"/>
    <property type="evidence" value="ECO:0007669"/>
    <property type="project" value="UniProtKB-UniRule"/>
</dbReference>
<comment type="similarity">
    <text evidence="1 6">Belongs to the methyltransferase superfamily. RsmH family.</text>
</comment>
<keyword evidence="6" id="KW-0963">Cytoplasm</keyword>
<comment type="subcellular location">
    <subcellularLocation>
        <location evidence="6">Cytoplasm</location>
    </subcellularLocation>
</comment>
<dbReference type="EC" id="2.1.1.199" evidence="6"/>
<evidence type="ECO:0000313" key="9">
    <source>
        <dbReference type="Proteomes" id="UP000321638"/>
    </source>
</evidence>
<dbReference type="InterPro" id="IPR002903">
    <property type="entry name" value="RsmH"/>
</dbReference>
<dbReference type="OrthoDB" id="9806637at2"/>
<protein>
    <recommendedName>
        <fullName evidence="6">Ribosomal RNA small subunit methyltransferase H</fullName>
        <ecNumber evidence="6">2.1.1.199</ecNumber>
    </recommendedName>
    <alternativeName>
        <fullName evidence="6">16S rRNA m(4)C1402 methyltransferase</fullName>
    </alternativeName>
    <alternativeName>
        <fullName evidence="6">rRNA (cytosine-N(4)-)-methyltransferase RsmH</fullName>
    </alternativeName>
</protein>
<accession>A0A5C8PJD2</accession>
<dbReference type="Gene3D" id="3.40.50.150">
    <property type="entry name" value="Vaccinia Virus protein VP39"/>
    <property type="match status" value="1"/>
</dbReference>
<proteinExistence type="inferred from homology"/>
<comment type="catalytic activity">
    <reaction evidence="6">
        <text>cytidine(1402) in 16S rRNA + S-adenosyl-L-methionine = N(4)-methylcytidine(1402) in 16S rRNA + S-adenosyl-L-homocysteine + H(+)</text>
        <dbReference type="Rhea" id="RHEA:42928"/>
        <dbReference type="Rhea" id="RHEA-COMP:10286"/>
        <dbReference type="Rhea" id="RHEA-COMP:10287"/>
        <dbReference type="ChEBI" id="CHEBI:15378"/>
        <dbReference type="ChEBI" id="CHEBI:57856"/>
        <dbReference type="ChEBI" id="CHEBI:59789"/>
        <dbReference type="ChEBI" id="CHEBI:74506"/>
        <dbReference type="ChEBI" id="CHEBI:82748"/>
        <dbReference type="EC" id="2.1.1.199"/>
    </reaction>
</comment>
<keyword evidence="5 6" id="KW-0949">S-adenosyl-L-methionine</keyword>
<reference evidence="8 9" key="1">
    <citation type="submission" date="2019-06" db="EMBL/GenBank/DDBJ databases">
        <title>New taxonomy in bacterial strain CC-CFT640, isolated from vineyard.</title>
        <authorList>
            <person name="Lin S.-Y."/>
            <person name="Tsai C.-F."/>
            <person name="Young C.-C."/>
        </authorList>
    </citation>
    <scope>NUCLEOTIDE SEQUENCE [LARGE SCALE GENOMIC DNA]</scope>
    <source>
        <strain evidence="8 9">CC-CFT640</strain>
    </source>
</reference>
<dbReference type="SUPFAM" id="SSF53335">
    <property type="entry name" value="S-adenosyl-L-methionine-dependent methyltransferases"/>
    <property type="match status" value="1"/>
</dbReference>
<evidence type="ECO:0000256" key="1">
    <source>
        <dbReference type="ARBA" id="ARBA00010396"/>
    </source>
</evidence>
<feature type="region of interest" description="Disordered" evidence="7">
    <location>
        <begin position="253"/>
        <end position="275"/>
    </location>
</feature>
<dbReference type="PANTHER" id="PTHR11265:SF0">
    <property type="entry name" value="12S RRNA N4-METHYLCYTIDINE METHYLTRANSFERASE"/>
    <property type="match status" value="1"/>
</dbReference>